<feature type="region of interest" description="Disordered" evidence="1">
    <location>
        <begin position="176"/>
        <end position="214"/>
    </location>
</feature>
<dbReference type="AlphaFoldDB" id="A0A233SC25"/>
<organism evidence="2 3">
    <name type="scientific">Streptomyces diastatochromogenes</name>
    <dbReference type="NCBI Taxonomy" id="42236"/>
    <lineage>
        <taxon>Bacteria</taxon>
        <taxon>Bacillati</taxon>
        <taxon>Actinomycetota</taxon>
        <taxon>Actinomycetes</taxon>
        <taxon>Kitasatosporales</taxon>
        <taxon>Streptomycetaceae</taxon>
        <taxon>Streptomyces</taxon>
    </lineage>
</organism>
<reference evidence="2 3" key="1">
    <citation type="submission" date="2016-07" db="EMBL/GenBank/DDBJ databases">
        <title>Draft genome of Streptomyces diastatochromogenes.</title>
        <authorList>
            <person name="Podduturi R."/>
            <person name="Lukassen M.B."/>
            <person name="Clausen N."/>
            <person name="Nielsen J.L."/>
            <person name="Jorgensen N.O."/>
        </authorList>
    </citation>
    <scope>NUCLEOTIDE SEQUENCE [LARGE SCALE GENOMIC DNA]</scope>
    <source>
        <strain evidence="2 3">DSM 40608</strain>
    </source>
</reference>
<feature type="compositionally biased region" description="Gly residues" evidence="1">
    <location>
        <begin position="193"/>
        <end position="202"/>
    </location>
</feature>
<evidence type="ECO:0000256" key="1">
    <source>
        <dbReference type="SAM" id="MobiDB-lite"/>
    </source>
</evidence>
<dbReference type="InterPro" id="IPR008799">
    <property type="entry name" value="Pseudomon_AvrD"/>
</dbReference>
<evidence type="ECO:0000313" key="3">
    <source>
        <dbReference type="Proteomes" id="UP000215483"/>
    </source>
</evidence>
<feature type="compositionally biased region" description="Basic and acidic residues" evidence="1">
    <location>
        <begin position="176"/>
        <end position="185"/>
    </location>
</feature>
<protein>
    <recommendedName>
        <fullName evidence="4">Avirulence D protein (AvrD)</fullName>
    </recommendedName>
</protein>
<evidence type="ECO:0008006" key="4">
    <source>
        <dbReference type="Google" id="ProtNLM"/>
    </source>
</evidence>
<comment type="caution">
    <text evidence="2">The sequence shown here is derived from an EMBL/GenBank/DDBJ whole genome shotgun (WGS) entry which is preliminary data.</text>
</comment>
<dbReference type="RefSeq" id="WP_094218598.1">
    <property type="nucleotide sequence ID" value="NZ_MCGQ01000020.1"/>
</dbReference>
<proteinExistence type="predicted"/>
<dbReference type="Pfam" id="PF05655">
    <property type="entry name" value="AvrD"/>
    <property type="match status" value="1"/>
</dbReference>
<dbReference type="OrthoDB" id="4919083at2"/>
<keyword evidence="3" id="KW-1185">Reference proteome</keyword>
<dbReference type="Proteomes" id="UP000215483">
    <property type="component" value="Unassembled WGS sequence"/>
</dbReference>
<evidence type="ECO:0000313" key="2">
    <source>
        <dbReference type="EMBL" id="OXY93069.1"/>
    </source>
</evidence>
<sequence length="345" mass="36842">MSVQSASPVLPAAAPPFLADVSDYLGAPERRFFGEGYKRARHHLTGFHIPEADGAAAEAPRLGATAQVTYPSDWSRKGEVDQRPHLSTVDVLLLAAQLTEALLTSHLGLTEQELAGVWLARVRIKAGSRPVEDDLAGFPVTAYVAGRLPSPQPGRARTAVEATVGTLRVRLEADHPDIRPGERPAVEPAVRDGGYGDAGRLGGQRVESMQVRPGTNVATADVRLSGGPDGALGGMEGEHQPSVHLVDAFVTALQVGQVLLYELDQVPRSASDTLWMRSTLLEAATPHRPRIAPDGGPLPLRAELRDAVLLNNRHGETWRRADIVATLADITVVCSVAHRLSQTTT</sequence>
<accession>A0A233SC25</accession>
<dbReference type="EMBL" id="MCGQ01000020">
    <property type="protein sequence ID" value="OXY93069.1"/>
    <property type="molecule type" value="Genomic_DNA"/>
</dbReference>
<name>A0A233SC25_STRDA</name>
<gene>
    <name evidence="2" type="ORF">BEK98_22825</name>
</gene>